<evidence type="ECO:0000256" key="5">
    <source>
        <dbReference type="ARBA" id="ARBA00038253"/>
    </source>
</evidence>
<evidence type="ECO:0000313" key="9">
    <source>
        <dbReference type="EMBL" id="RRJ21168.1"/>
    </source>
</evidence>
<comment type="subcellular location">
    <subcellularLocation>
        <location evidence="1">Cytoplasm</location>
    </subcellularLocation>
</comment>
<feature type="repeat" description="TPR" evidence="6">
    <location>
        <begin position="108"/>
        <end position="141"/>
    </location>
</feature>
<dbReference type="InterPro" id="IPR011990">
    <property type="entry name" value="TPR-like_helical_dom_sf"/>
</dbReference>
<proteinExistence type="inferred from homology"/>
<evidence type="ECO:0000256" key="7">
    <source>
        <dbReference type="SAM" id="Phobius"/>
    </source>
</evidence>
<evidence type="ECO:0000256" key="8">
    <source>
        <dbReference type="SAM" id="SignalP"/>
    </source>
</evidence>
<evidence type="ECO:0000256" key="2">
    <source>
        <dbReference type="ARBA" id="ARBA00022490"/>
    </source>
</evidence>
<comment type="similarity">
    <text evidence="5">Belongs to the Rap family.</text>
</comment>
<dbReference type="InterPro" id="IPR051476">
    <property type="entry name" value="Bac_ResReg_Asp_Phosphatase"/>
</dbReference>
<evidence type="ECO:0000256" key="6">
    <source>
        <dbReference type="PROSITE-ProRule" id="PRU00339"/>
    </source>
</evidence>
<dbReference type="Proteomes" id="UP000276260">
    <property type="component" value="Unassembled WGS sequence"/>
</dbReference>
<accession>A0A3P3QJB3</accession>
<dbReference type="SMART" id="SM00028">
    <property type="entry name" value="TPR"/>
    <property type="match status" value="5"/>
</dbReference>
<dbReference type="RefSeq" id="WP_046519724.1">
    <property type="nucleotide sequence ID" value="NZ_LAVS01000016.1"/>
</dbReference>
<dbReference type="OrthoDB" id="5754867at2"/>
<keyword evidence="2" id="KW-0963">Cytoplasm</keyword>
<reference evidence="9 10" key="1">
    <citation type="submission" date="2018-11" db="EMBL/GenBank/DDBJ databases">
        <title>Draft genome analysis of Rheinheimera mesophila isolated from an industrial waste site.</title>
        <authorList>
            <person name="Yu Q."/>
            <person name="Qi Y."/>
            <person name="Zhang H."/>
            <person name="Lu Y."/>
            <person name="Pu J."/>
        </authorList>
    </citation>
    <scope>NUCLEOTIDE SEQUENCE [LARGE SCALE GENOMIC DNA]</scope>
    <source>
        <strain evidence="9 10">IITR13</strain>
    </source>
</reference>
<dbReference type="Pfam" id="PF13181">
    <property type="entry name" value="TPR_8"/>
    <property type="match status" value="3"/>
</dbReference>
<feature type="repeat" description="TPR" evidence="6">
    <location>
        <begin position="228"/>
        <end position="261"/>
    </location>
</feature>
<feature type="chain" id="PRO_5018695230" evidence="8">
    <location>
        <begin position="27"/>
        <end position="475"/>
    </location>
</feature>
<feature type="signal peptide" evidence="8">
    <location>
        <begin position="1"/>
        <end position="26"/>
    </location>
</feature>
<dbReference type="GO" id="GO:0005737">
    <property type="term" value="C:cytoplasm"/>
    <property type="evidence" value="ECO:0007669"/>
    <property type="project" value="UniProtKB-SubCell"/>
</dbReference>
<comment type="caution">
    <text evidence="9">The sequence shown here is derived from an EMBL/GenBank/DDBJ whole genome shotgun (WGS) entry which is preliminary data.</text>
</comment>
<evidence type="ECO:0000313" key="10">
    <source>
        <dbReference type="Proteomes" id="UP000276260"/>
    </source>
</evidence>
<dbReference type="PANTHER" id="PTHR46630:SF1">
    <property type="entry name" value="TETRATRICOPEPTIDE REPEAT PROTEIN 29"/>
    <property type="match status" value="1"/>
</dbReference>
<sequence length="475" mass="54868">MRQQQYLRLWGPLLSLCVCLAAPLQADDTLVPDWLVQVKQQKAQQPEQMLLLLEQQQAAYGDWPAELQVQYLLQLADIYESLGKHQQQQEVAERGLALLGERRDLLTIDFWNNLGFALEMQSQYQQALHYYQQASALAAELKAEKLHIEADINIAAVYSIQDKFQDALVLLKNSYDRAVLLKDPEILAYVNAELGLLYVGLGFDKEAIEFMEKAIEGYDALGWQKDKMDVLFNLARSYSYLEQYDKAMQRYDQLLQLAVAQQDQANLYFAYLGLASTSKDNEKLDAALAYIEKAEQYLPGLQSTYQNSMHHYEKALIYRELGQISLASQQLAQAEQSLSQEDNSSNQSSQLWLLHLKAKLEADSGRYQKAYQYLDQFFQGYHKLRNKEHELSVEKLRLGFDAERQQAQNELLAKDNELQALRLQEAERKRQNQWLWIGLFGCTSLILLVLLLWQLARRQAQMQAQLQGKSLEKTH</sequence>
<keyword evidence="3" id="KW-0677">Repeat</keyword>
<evidence type="ECO:0000256" key="4">
    <source>
        <dbReference type="ARBA" id="ARBA00022803"/>
    </source>
</evidence>
<dbReference type="PANTHER" id="PTHR46630">
    <property type="entry name" value="TETRATRICOPEPTIDE REPEAT PROTEIN 29"/>
    <property type="match status" value="1"/>
</dbReference>
<keyword evidence="10" id="KW-1185">Reference proteome</keyword>
<dbReference type="InterPro" id="IPR019734">
    <property type="entry name" value="TPR_rpt"/>
</dbReference>
<name>A0A3P3QJB3_9GAMM</name>
<protein>
    <submittedName>
        <fullName evidence="9">Uncharacterized protein</fullName>
    </submittedName>
</protein>
<dbReference type="EMBL" id="RRCF01000002">
    <property type="protein sequence ID" value="RRJ21168.1"/>
    <property type="molecule type" value="Genomic_DNA"/>
</dbReference>
<feature type="transmembrane region" description="Helical" evidence="7">
    <location>
        <begin position="434"/>
        <end position="453"/>
    </location>
</feature>
<keyword evidence="7" id="KW-1133">Transmembrane helix</keyword>
<keyword evidence="4 6" id="KW-0802">TPR repeat</keyword>
<dbReference type="PROSITE" id="PS50005">
    <property type="entry name" value="TPR"/>
    <property type="match status" value="2"/>
</dbReference>
<dbReference type="AlphaFoldDB" id="A0A3P3QJB3"/>
<dbReference type="SUPFAM" id="SSF48452">
    <property type="entry name" value="TPR-like"/>
    <property type="match status" value="2"/>
</dbReference>
<keyword evidence="7" id="KW-0472">Membrane</keyword>
<evidence type="ECO:0000256" key="3">
    <source>
        <dbReference type="ARBA" id="ARBA00022737"/>
    </source>
</evidence>
<evidence type="ECO:0000256" key="1">
    <source>
        <dbReference type="ARBA" id="ARBA00004496"/>
    </source>
</evidence>
<organism evidence="9 10">
    <name type="scientific">Rheinheimera mesophila</name>
    <dbReference type="NCBI Taxonomy" id="1547515"/>
    <lineage>
        <taxon>Bacteria</taxon>
        <taxon>Pseudomonadati</taxon>
        <taxon>Pseudomonadota</taxon>
        <taxon>Gammaproteobacteria</taxon>
        <taxon>Chromatiales</taxon>
        <taxon>Chromatiaceae</taxon>
        <taxon>Rheinheimera</taxon>
    </lineage>
</organism>
<dbReference type="Gene3D" id="1.25.40.10">
    <property type="entry name" value="Tetratricopeptide repeat domain"/>
    <property type="match status" value="2"/>
</dbReference>
<keyword evidence="7" id="KW-0812">Transmembrane</keyword>
<keyword evidence="8" id="KW-0732">Signal</keyword>
<gene>
    <name evidence="9" type="ORF">EIK76_09800</name>
</gene>